<evidence type="ECO:0000313" key="2">
    <source>
        <dbReference type="Proteomes" id="UP000297396"/>
    </source>
</evidence>
<accession>A0A4Y9JTY0</accession>
<comment type="caution">
    <text evidence="1">The sequence shown here is derived from an EMBL/GenBank/DDBJ whole genome shotgun (WGS) entry which is preliminary data.</text>
</comment>
<dbReference type="AlphaFoldDB" id="A0A4Y9JTY0"/>
<dbReference type="Pfam" id="PF15561">
    <property type="entry name" value="Imm15"/>
    <property type="match status" value="1"/>
</dbReference>
<proteinExistence type="predicted"/>
<evidence type="ECO:0000313" key="1">
    <source>
        <dbReference type="EMBL" id="TFV09244.1"/>
    </source>
</evidence>
<organism evidence="1 2">
    <name type="scientific">Muribacter muris</name>
    <dbReference type="NCBI Taxonomy" id="67855"/>
    <lineage>
        <taxon>Bacteria</taxon>
        <taxon>Pseudomonadati</taxon>
        <taxon>Pseudomonadota</taxon>
        <taxon>Gammaproteobacteria</taxon>
        <taxon>Pasteurellales</taxon>
        <taxon>Pasteurellaceae</taxon>
        <taxon>Muribacter</taxon>
    </lineage>
</organism>
<sequence>MFYRNILSILDNNKFIMFDNIINYKGAFEEPSLVLRHDQVNSLNMSVKDINATLFNLALFHLRNIKLIAKNKLSEKEFNDLFICLTITDDISEDYFITPNFYVSNIKNMTFLQKLEQCKNKIINNIFIELDVFKSISILESTWFDNNCNRKLSRYYIVSDEMIRKIRPNFLE</sequence>
<gene>
    <name evidence="1" type="ORF">E4T80_08600</name>
</gene>
<dbReference type="InterPro" id="IPR028264">
    <property type="entry name" value="Imm15"/>
</dbReference>
<dbReference type="RefSeq" id="WP_135057387.1">
    <property type="nucleotide sequence ID" value="NZ_JADGLC010000018.1"/>
</dbReference>
<dbReference type="EMBL" id="SPPA01000018">
    <property type="protein sequence ID" value="TFV09244.1"/>
    <property type="molecule type" value="Genomic_DNA"/>
</dbReference>
<name>A0A4Y9JTY0_9PAST</name>
<dbReference type="Proteomes" id="UP000297396">
    <property type="component" value="Unassembled WGS sequence"/>
</dbReference>
<reference evidence="1 2" key="1">
    <citation type="submission" date="2019-03" db="EMBL/GenBank/DDBJ databases">
        <title>Diversity of the mouse oral microbiome.</title>
        <authorList>
            <person name="Joseph S."/>
            <person name="Aduse-Opoku J."/>
            <person name="Curtis M."/>
            <person name="Wade W."/>
            <person name="Hashim A."/>
        </authorList>
    </citation>
    <scope>NUCLEOTIDE SEQUENCE [LARGE SCALE GENOMIC DNA]</scope>
    <source>
        <strain evidence="1 2">WT12</strain>
    </source>
</reference>
<protein>
    <submittedName>
        <fullName evidence="1">Uncharacterized protein</fullName>
    </submittedName>
</protein>